<dbReference type="STRING" id="1460663.A0A177C7H9"/>
<protein>
    <submittedName>
        <fullName evidence="3">DUF618-domain-containing protein</fullName>
    </submittedName>
</protein>
<name>A0A177C7H9_9PLEO</name>
<dbReference type="EMBL" id="KV441555">
    <property type="protein sequence ID" value="OAG02728.1"/>
    <property type="molecule type" value="Genomic_DNA"/>
</dbReference>
<feature type="region of interest" description="Disordered" evidence="1">
    <location>
        <begin position="282"/>
        <end position="328"/>
    </location>
</feature>
<dbReference type="GeneID" id="28765595"/>
<dbReference type="InterPro" id="IPR006569">
    <property type="entry name" value="CID_dom"/>
</dbReference>
<dbReference type="OrthoDB" id="10069473at2759"/>
<sequence length="437" mass="47067">MAFTEDSLKAKLSSLNETQDSISSVGQWILFHRRHADKIAALWSQRVKESAPNKKLTLIYLANEIVQQSKIRKKEEFLRAFDPIIVGGSTQAYKGSPPDIQSKMRRVFEVWKSRQVFRPQILEELERGLDDVDRTRSNKKPLGQLGGSLFSGSSIPPDLKAVEPFATALQKADLAARPLLTTANQGWEKITNPNAPIPTPPIHAAALGALVRDLAKAENAVADSIKARQALVSGLEKLLETNRTKLAEEATHVSEIKVRKATIETRMREVEAAIMSGLAETSNGASAPLPSFAQVSSSHERPDVEALTPPPVESFTPVGSPTLQATQTPLPDVPDDVFPKMPAHPVEQPMAAAPAGTTTNAIANSEPATAIGAVNTTPGADLLHSLAHARPSEENGVYGQATYKKRKMSRSAAEDEFAAFEGDAAMNGIDSTLGDLI</sequence>
<dbReference type="RefSeq" id="XP_018033093.1">
    <property type="nucleotide sequence ID" value="XM_018182109.1"/>
</dbReference>
<dbReference type="PROSITE" id="PS51391">
    <property type="entry name" value="CID"/>
    <property type="match status" value="1"/>
</dbReference>
<dbReference type="Gene3D" id="1.25.40.90">
    <property type="match status" value="1"/>
</dbReference>
<keyword evidence="4" id="KW-1185">Reference proteome</keyword>
<gene>
    <name evidence="3" type="ORF">CC84DRAFT_1207584</name>
</gene>
<reference evidence="3 4" key="1">
    <citation type="submission" date="2016-05" db="EMBL/GenBank/DDBJ databases">
        <title>Comparative analysis of secretome profiles of manganese(II)-oxidizing ascomycete fungi.</title>
        <authorList>
            <consortium name="DOE Joint Genome Institute"/>
            <person name="Zeiner C.A."/>
            <person name="Purvine S.O."/>
            <person name="Zink E.M."/>
            <person name="Wu S."/>
            <person name="Pasa-Tolic L."/>
            <person name="Chaput D.L."/>
            <person name="Haridas S."/>
            <person name="Grigoriev I.V."/>
            <person name="Santelli C.M."/>
            <person name="Hansel C.M."/>
        </authorList>
    </citation>
    <scope>NUCLEOTIDE SEQUENCE [LARGE SCALE GENOMIC DNA]</scope>
    <source>
        <strain evidence="3 4">AP3s5-JAC2a</strain>
    </source>
</reference>
<dbReference type="FunCoup" id="A0A177C7H9">
    <property type="interactions" value="47"/>
</dbReference>
<evidence type="ECO:0000313" key="3">
    <source>
        <dbReference type="EMBL" id="OAG02728.1"/>
    </source>
</evidence>
<dbReference type="SUPFAM" id="SSF48464">
    <property type="entry name" value="ENTH/VHS domain"/>
    <property type="match status" value="1"/>
</dbReference>
<feature type="domain" description="CID" evidence="2">
    <location>
        <begin position="1"/>
        <end position="133"/>
    </location>
</feature>
<dbReference type="AlphaFoldDB" id="A0A177C7H9"/>
<dbReference type="Proteomes" id="UP000077069">
    <property type="component" value="Unassembled WGS sequence"/>
</dbReference>
<feature type="compositionally biased region" description="Polar residues" evidence="1">
    <location>
        <begin position="317"/>
        <end position="328"/>
    </location>
</feature>
<dbReference type="Pfam" id="PF04818">
    <property type="entry name" value="CID"/>
    <property type="match status" value="1"/>
</dbReference>
<accession>A0A177C7H9</accession>
<dbReference type="CDD" id="cd17003">
    <property type="entry name" value="CID_Rtt103"/>
    <property type="match status" value="1"/>
</dbReference>
<evidence type="ECO:0000259" key="2">
    <source>
        <dbReference type="PROSITE" id="PS51391"/>
    </source>
</evidence>
<dbReference type="InterPro" id="IPR008942">
    <property type="entry name" value="ENTH_VHS"/>
</dbReference>
<dbReference type="InParanoid" id="A0A177C7H9"/>
<dbReference type="PANTHER" id="PTHR12460">
    <property type="entry name" value="CYCLIN-DEPENDENT KINASE INHIBITOR-RELATED PROTEIN"/>
    <property type="match status" value="1"/>
</dbReference>
<proteinExistence type="predicted"/>
<dbReference type="PANTHER" id="PTHR12460:SF0">
    <property type="entry name" value="CID DOMAIN-CONTAINING PROTEIN-RELATED"/>
    <property type="match status" value="1"/>
</dbReference>
<organism evidence="3 4">
    <name type="scientific">Paraphaeosphaeria sporulosa</name>
    <dbReference type="NCBI Taxonomy" id="1460663"/>
    <lineage>
        <taxon>Eukaryota</taxon>
        <taxon>Fungi</taxon>
        <taxon>Dikarya</taxon>
        <taxon>Ascomycota</taxon>
        <taxon>Pezizomycotina</taxon>
        <taxon>Dothideomycetes</taxon>
        <taxon>Pleosporomycetidae</taxon>
        <taxon>Pleosporales</taxon>
        <taxon>Massarineae</taxon>
        <taxon>Didymosphaeriaceae</taxon>
        <taxon>Paraphaeosphaeria</taxon>
    </lineage>
</organism>
<dbReference type="GO" id="GO:0031124">
    <property type="term" value="P:mRNA 3'-end processing"/>
    <property type="evidence" value="ECO:0007669"/>
    <property type="project" value="InterPro"/>
</dbReference>
<dbReference type="InterPro" id="IPR047883">
    <property type="entry name" value="Rtt103-like_CID"/>
</dbReference>
<evidence type="ECO:0000313" key="4">
    <source>
        <dbReference type="Proteomes" id="UP000077069"/>
    </source>
</evidence>
<dbReference type="SMART" id="SM00582">
    <property type="entry name" value="RPR"/>
    <property type="match status" value="1"/>
</dbReference>
<dbReference type="GO" id="GO:0099122">
    <property type="term" value="F:RNA polymerase II C-terminal domain binding"/>
    <property type="evidence" value="ECO:0007669"/>
    <property type="project" value="InterPro"/>
</dbReference>
<evidence type="ECO:0000256" key="1">
    <source>
        <dbReference type="SAM" id="MobiDB-lite"/>
    </source>
</evidence>